<evidence type="ECO:0000256" key="7">
    <source>
        <dbReference type="ARBA" id="ARBA00023242"/>
    </source>
</evidence>
<dbReference type="GO" id="GO:0016787">
    <property type="term" value="F:hydrolase activity"/>
    <property type="evidence" value="ECO:0007669"/>
    <property type="project" value="UniProtKB-KW"/>
</dbReference>
<dbReference type="GO" id="GO:0005634">
    <property type="term" value="C:nucleus"/>
    <property type="evidence" value="ECO:0007669"/>
    <property type="project" value="UniProtKB-SubCell"/>
</dbReference>
<evidence type="ECO:0000256" key="6">
    <source>
        <dbReference type="ARBA" id="ARBA00022801"/>
    </source>
</evidence>
<evidence type="ECO:0000256" key="2">
    <source>
        <dbReference type="ARBA" id="ARBA00004123"/>
    </source>
</evidence>
<evidence type="ECO:0000313" key="12">
    <source>
        <dbReference type="Proteomes" id="UP001341281"/>
    </source>
</evidence>
<dbReference type="GO" id="GO:0004518">
    <property type="term" value="F:nuclease activity"/>
    <property type="evidence" value="ECO:0007669"/>
    <property type="project" value="UniProtKB-KW"/>
</dbReference>
<dbReference type="Proteomes" id="UP001341281">
    <property type="component" value="Chromosome 10"/>
</dbReference>
<feature type="domain" description="DUF8040" evidence="10">
    <location>
        <begin position="61"/>
        <end position="144"/>
    </location>
</feature>
<dbReference type="Pfam" id="PF13359">
    <property type="entry name" value="DDE_Tnp_4"/>
    <property type="match status" value="1"/>
</dbReference>
<dbReference type="PANTHER" id="PTHR22930:SF293">
    <property type="entry name" value="PROTEIN ALP1-LIKE"/>
    <property type="match status" value="1"/>
</dbReference>
<keyword evidence="8" id="KW-0472">Membrane</keyword>
<evidence type="ECO:0008006" key="13">
    <source>
        <dbReference type="Google" id="ProtNLM"/>
    </source>
</evidence>
<keyword evidence="4" id="KW-0540">Nuclease</keyword>
<sequence>MALVCIMARLPLATKVHKRNMASRNMMTTIVIIYYYVWLIIRLAYRKRKEDENKEIRNEQLHQLISDSDTPVLVSFRWTEECSTSCVKFLKTLVGTQNMPLEEIVAQFSYTLSQHLKNRTIGNLFYQSIETVSRQFNLCLLAVLKLHHLLHKTPEPIPEDSVDETWKYLKNCLQALDGTHIKVTVPARLKERYRSRKADIVTNVIGVCAPDMQFIYIRSFIYYLAGRVLLMTVVCLEMLFQGQMGCESPKANFVLATHIWCYYLVDAGYTNPYRGQQNHLGGWTAQNPPHSAEEYFNMRHARARNIVERCFGRLKGRWAILTAPSYFPIKTQC</sequence>
<dbReference type="GO" id="GO:0046872">
    <property type="term" value="F:metal ion binding"/>
    <property type="evidence" value="ECO:0007669"/>
    <property type="project" value="UniProtKB-KW"/>
</dbReference>
<name>A0AAQ3UTS9_PASNO</name>
<dbReference type="EMBL" id="CP144754">
    <property type="protein sequence ID" value="WVZ97489.1"/>
    <property type="molecule type" value="Genomic_DNA"/>
</dbReference>
<dbReference type="AlphaFoldDB" id="A0AAQ3UTS9"/>
<keyword evidence="7" id="KW-0539">Nucleus</keyword>
<comment type="cofactor">
    <cofactor evidence="1">
        <name>a divalent metal cation</name>
        <dbReference type="ChEBI" id="CHEBI:60240"/>
    </cofactor>
</comment>
<reference evidence="11 12" key="1">
    <citation type="submission" date="2024-02" db="EMBL/GenBank/DDBJ databases">
        <title>High-quality chromosome-scale genome assembly of Pensacola bahiagrass (Paspalum notatum Flugge var. saurae).</title>
        <authorList>
            <person name="Vega J.M."/>
            <person name="Podio M."/>
            <person name="Orjuela J."/>
            <person name="Siena L.A."/>
            <person name="Pessino S.C."/>
            <person name="Combes M.C."/>
            <person name="Mariac C."/>
            <person name="Albertini E."/>
            <person name="Pupilli F."/>
            <person name="Ortiz J.P.A."/>
            <person name="Leblanc O."/>
        </authorList>
    </citation>
    <scope>NUCLEOTIDE SEQUENCE [LARGE SCALE GENOMIC DNA]</scope>
    <source>
        <strain evidence="11">R1</strain>
        <tissue evidence="11">Leaf</tissue>
    </source>
</reference>
<organism evidence="11 12">
    <name type="scientific">Paspalum notatum var. saurae</name>
    <dbReference type="NCBI Taxonomy" id="547442"/>
    <lineage>
        <taxon>Eukaryota</taxon>
        <taxon>Viridiplantae</taxon>
        <taxon>Streptophyta</taxon>
        <taxon>Embryophyta</taxon>
        <taxon>Tracheophyta</taxon>
        <taxon>Spermatophyta</taxon>
        <taxon>Magnoliopsida</taxon>
        <taxon>Liliopsida</taxon>
        <taxon>Poales</taxon>
        <taxon>Poaceae</taxon>
        <taxon>PACMAD clade</taxon>
        <taxon>Panicoideae</taxon>
        <taxon>Andropogonodae</taxon>
        <taxon>Paspaleae</taxon>
        <taxon>Paspalinae</taxon>
        <taxon>Paspalum</taxon>
    </lineage>
</organism>
<feature type="domain" description="DDE Tnp4" evidence="9">
    <location>
        <begin position="176"/>
        <end position="330"/>
    </location>
</feature>
<keyword evidence="6" id="KW-0378">Hydrolase</keyword>
<keyword evidence="5" id="KW-0479">Metal-binding</keyword>
<keyword evidence="12" id="KW-1185">Reference proteome</keyword>
<proteinExistence type="inferred from homology"/>
<dbReference type="InterPro" id="IPR045249">
    <property type="entry name" value="HARBI1-like"/>
</dbReference>
<evidence type="ECO:0000256" key="8">
    <source>
        <dbReference type="SAM" id="Phobius"/>
    </source>
</evidence>
<protein>
    <recommendedName>
        <fullName evidence="13">DDE Tnp4 domain-containing protein</fullName>
    </recommendedName>
</protein>
<dbReference type="PANTHER" id="PTHR22930">
    <property type="match status" value="1"/>
</dbReference>
<evidence type="ECO:0000259" key="10">
    <source>
        <dbReference type="Pfam" id="PF26138"/>
    </source>
</evidence>
<evidence type="ECO:0000259" key="9">
    <source>
        <dbReference type="Pfam" id="PF13359"/>
    </source>
</evidence>
<evidence type="ECO:0000256" key="3">
    <source>
        <dbReference type="ARBA" id="ARBA00006958"/>
    </source>
</evidence>
<gene>
    <name evidence="11" type="ORF">U9M48_043019</name>
</gene>
<feature type="transmembrane region" description="Helical" evidence="8">
    <location>
        <begin position="26"/>
        <end position="45"/>
    </location>
</feature>
<accession>A0AAQ3UTS9</accession>
<dbReference type="Pfam" id="PF26138">
    <property type="entry name" value="DUF8040"/>
    <property type="match status" value="1"/>
</dbReference>
<evidence type="ECO:0000256" key="1">
    <source>
        <dbReference type="ARBA" id="ARBA00001968"/>
    </source>
</evidence>
<dbReference type="InterPro" id="IPR058353">
    <property type="entry name" value="DUF8040"/>
</dbReference>
<keyword evidence="8" id="KW-0812">Transmembrane</keyword>
<evidence type="ECO:0000256" key="5">
    <source>
        <dbReference type="ARBA" id="ARBA00022723"/>
    </source>
</evidence>
<keyword evidence="8" id="KW-1133">Transmembrane helix</keyword>
<evidence type="ECO:0000256" key="4">
    <source>
        <dbReference type="ARBA" id="ARBA00022722"/>
    </source>
</evidence>
<comment type="similarity">
    <text evidence="3">Belongs to the HARBI1 family.</text>
</comment>
<dbReference type="InterPro" id="IPR027806">
    <property type="entry name" value="HARBI1_dom"/>
</dbReference>
<evidence type="ECO:0000313" key="11">
    <source>
        <dbReference type="EMBL" id="WVZ97489.1"/>
    </source>
</evidence>
<comment type="subcellular location">
    <subcellularLocation>
        <location evidence="2">Nucleus</location>
    </subcellularLocation>
</comment>